<dbReference type="SUPFAM" id="SSF51735">
    <property type="entry name" value="NAD(P)-binding Rossmann-fold domains"/>
    <property type="match status" value="1"/>
</dbReference>
<feature type="domain" description="6-phosphogluconate dehydrogenase NADP-binding" evidence="5">
    <location>
        <begin position="4"/>
        <end position="169"/>
    </location>
</feature>
<name>A0A7S2U5S9_9STRA</name>
<dbReference type="PROSITE" id="PS00895">
    <property type="entry name" value="3_HYDROXYISOBUT_DH"/>
    <property type="match status" value="1"/>
</dbReference>
<reference evidence="7" key="1">
    <citation type="submission" date="2021-01" db="EMBL/GenBank/DDBJ databases">
        <authorList>
            <person name="Corre E."/>
            <person name="Pelletier E."/>
            <person name="Niang G."/>
            <person name="Scheremetjew M."/>
            <person name="Finn R."/>
            <person name="Kale V."/>
            <person name="Holt S."/>
            <person name="Cochrane G."/>
            <person name="Meng A."/>
            <person name="Brown T."/>
            <person name="Cohen L."/>
        </authorList>
    </citation>
    <scope>NUCLEOTIDE SEQUENCE</scope>
    <source>
        <strain evidence="7">CCMP2084</strain>
    </source>
</reference>
<dbReference type="InterPro" id="IPR008927">
    <property type="entry name" value="6-PGluconate_DH-like_C_sf"/>
</dbReference>
<keyword evidence="3" id="KW-0520">NAD</keyword>
<evidence type="ECO:0000259" key="6">
    <source>
        <dbReference type="Pfam" id="PF14833"/>
    </source>
</evidence>
<dbReference type="EMBL" id="HBHQ01001880">
    <property type="protein sequence ID" value="CAD9809360.1"/>
    <property type="molecule type" value="Transcribed_RNA"/>
</dbReference>
<dbReference type="SUPFAM" id="SSF48179">
    <property type="entry name" value="6-phosphogluconate dehydrogenase C-terminal domain-like"/>
    <property type="match status" value="1"/>
</dbReference>
<evidence type="ECO:0000256" key="1">
    <source>
        <dbReference type="ARBA" id="ARBA00007598"/>
    </source>
</evidence>
<evidence type="ECO:0000256" key="3">
    <source>
        <dbReference type="ARBA" id="ARBA00023027"/>
    </source>
</evidence>
<dbReference type="GO" id="GO:0050661">
    <property type="term" value="F:NADP binding"/>
    <property type="evidence" value="ECO:0007669"/>
    <property type="project" value="InterPro"/>
</dbReference>
<dbReference type="InterPro" id="IPR051265">
    <property type="entry name" value="HIBADH-related_NP60_sf"/>
</dbReference>
<dbReference type="GO" id="GO:0016491">
    <property type="term" value="F:oxidoreductase activity"/>
    <property type="evidence" value="ECO:0007669"/>
    <property type="project" value="UniProtKB-KW"/>
</dbReference>
<organism evidence="7">
    <name type="scientific">Attheya septentrionalis</name>
    <dbReference type="NCBI Taxonomy" id="420275"/>
    <lineage>
        <taxon>Eukaryota</taxon>
        <taxon>Sar</taxon>
        <taxon>Stramenopiles</taxon>
        <taxon>Ochrophyta</taxon>
        <taxon>Bacillariophyta</taxon>
        <taxon>Coscinodiscophyceae</taxon>
        <taxon>Chaetocerotophycidae</taxon>
        <taxon>Chaetocerotales</taxon>
        <taxon>Attheyaceae</taxon>
        <taxon>Attheya</taxon>
    </lineage>
</organism>
<dbReference type="Gene3D" id="1.10.1040.10">
    <property type="entry name" value="N-(1-d-carboxylethyl)-l-norvaline Dehydrogenase, domain 2"/>
    <property type="match status" value="1"/>
</dbReference>
<dbReference type="Gene3D" id="3.40.50.720">
    <property type="entry name" value="NAD(P)-binding Rossmann-like Domain"/>
    <property type="match status" value="1"/>
</dbReference>
<dbReference type="AlphaFoldDB" id="A0A7S2U5S9"/>
<dbReference type="InterPro" id="IPR013328">
    <property type="entry name" value="6PGD_dom2"/>
</dbReference>
<gene>
    <name evidence="7" type="ORF">ASEP1449_LOCUS1183</name>
</gene>
<keyword evidence="2" id="KW-0560">Oxidoreductase</keyword>
<proteinExistence type="inferred from homology"/>
<dbReference type="PANTHER" id="PTHR43580:SF2">
    <property type="entry name" value="CYTOKINE-LIKE NUCLEAR FACTOR N-PAC"/>
    <property type="match status" value="1"/>
</dbReference>
<feature type="domain" description="3-hydroxyisobutyrate dehydrogenase-like NAD-binding" evidence="6">
    <location>
        <begin position="179"/>
        <end position="299"/>
    </location>
</feature>
<dbReference type="InterPro" id="IPR015815">
    <property type="entry name" value="HIBADH-related"/>
</dbReference>
<dbReference type="Pfam" id="PF14833">
    <property type="entry name" value="NAD_binding_11"/>
    <property type="match status" value="1"/>
</dbReference>
<sequence>MSSNIGFVGLGIMGEGMAARLLSEGIAGQSAEAPLVVWNRTGSKCDALKEKFPDKFVEIKATAKEVVEACGVTYSILSTPEASRAVFEGEDGVLAGVSDGKSIVDCATLAESDMKRMNDAVVAKGGRFLEAPVSGSKAPAHMGALIFLCAGSQDLFNEIVNNGLNAMGKASHFFNTEVGYGTRAKLVVNSLMGTMMAAFGEGLALAEAVGLDGTKMVEVIGQGAIQSPVYSLKGPKMLKGDHAPNFPLKHAHKDMALASDMAKAAGVEYSVMDQAEAIFRQAREDSELNLADEDFSAVFEEIKKKSA</sequence>
<dbReference type="InterPro" id="IPR006115">
    <property type="entry name" value="6PGDH_NADP-bd"/>
</dbReference>
<evidence type="ECO:0008006" key="8">
    <source>
        <dbReference type="Google" id="ProtNLM"/>
    </source>
</evidence>
<evidence type="ECO:0000256" key="2">
    <source>
        <dbReference type="ARBA" id="ARBA00023002"/>
    </source>
</evidence>
<dbReference type="InterPro" id="IPR002204">
    <property type="entry name" value="3-OH-isobutyrate_DH-rel_CS"/>
</dbReference>
<dbReference type="PANTHER" id="PTHR43580">
    <property type="entry name" value="OXIDOREDUCTASE GLYR1-RELATED"/>
    <property type="match status" value="1"/>
</dbReference>
<dbReference type="Pfam" id="PF03446">
    <property type="entry name" value="NAD_binding_2"/>
    <property type="match status" value="1"/>
</dbReference>
<evidence type="ECO:0000313" key="7">
    <source>
        <dbReference type="EMBL" id="CAD9809360.1"/>
    </source>
</evidence>
<protein>
    <recommendedName>
        <fullName evidence="8">6-phosphogluconate dehydrogenase NADP-binding domain-containing protein</fullName>
    </recommendedName>
</protein>
<feature type="active site" evidence="4">
    <location>
        <position position="185"/>
    </location>
</feature>
<dbReference type="PIRSF" id="PIRSF000103">
    <property type="entry name" value="HIBADH"/>
    <property type="match status" value="1"/>
</dbReference>
<dbReference type="GO" id="GO:0051287">
    <property type="term" value="F:NAD binding"/>
    <property type="evidence" value="ECO:0007669"/>
    <property type="project" value="InterPro"/>
</dbReference>
<accession>A0A7S2U5S9</accession>
<dbReference type="InterPro" id="IPR036291">
    <property type="entry name" value="NAD(P)-bd_dom_sf"/>
</dbReference>
<comment type="similarity">
    <text evidence="1">Belongs to the HIBADH-related family. NP60 subfamily.</text>
</comment>
<evidence type="ECO:0000259" key="5">
    <source>
        <dbReference type="Pfam" id="PF03446"/>
    </source>
</evidence>
<dbReference type="InterPro" id="IPR029154">
    <property type="entry name" value="HIBADH-like_NADP-bd"/>
</dbReference>
<evidence type="ECO:0000256" key="4">
    <source>
        <dbReference type="PIRSR" id="PIRSR000103-1"/>
    </source>
</evidence>